<organism evidence="2 3">
    <name type="scientific">Obba rivulosa</name>
    <dbReference type="NCBI Taxonomy" id="1052685"/>
    <lineage>
        <taxon>Eukaryota</taxon>
        <taxon>Fungi</taxon>
        <taxon>Dikarya</taxon>
        <taxon>Basidiomycota</taxon>
        <taxon>Agaricomycotina</taxon>
        <taxon>Agaricomycetes</taxon>
        <taxon>Polyporales</taxon>
        <taxon>Gelatoporiaceae</taxon>
        <taxon>Obba</taxon>
    </lineage>
</organism>
<dbReference type="SUPFAM" id="SSF81383">
    <property type="entry name" value="F-box domain"/>
    <property type="match status" value="1"/>
</dbReference>
<dbReference type="InterPro" id="IPR001810">
    <property type="entry name" value="F-box_dom"/>
</dbReference>
<dbReference type="Pfam" id="PF12937">
    <property type="entry name" value="F-box-like"/>
    <property type="match status" value="1"/>
</dbReference>
<sequence>MLSILPEEILLQIFRELRIGDILAIRQTCKTLEAFTRERSVWYDALQVHVQEKGITVPGLHDRDIHFMSAAQLERLTLHAIRFYVNWTSALPTWTRKIDIHPDSSFNMRKAMNVSVQFLPGRHGRFLLTNTIHNHLDRNAAAPQPHRTFLVQCWDLRQDIAACVAIMQLVAIWVKITVNTDPLSEATFAITQSETIGGYTTSLHMIDFEMNDPSAAFRLLKEVPSFKQALALQGDTFIATNEDLTIRLIDTKADRVTYALRPLVMNNDPQVHPEEYRCLQVLLLDGHMLAFCRQYIFLYILPTMSPPEYIGPITLHSPQELFPTAHYKWNWSIDSIVVSPRLHRRTYTSIDNTHADDSTHLPVIDILLRFDTWFPWPVNMLHQSVLFPNPDYHPDLTLSLPSDGSAVPYFASKESTPRMVHSVASPLRLFTPSDILLGRRGTALWLEALPDPSVPEQAADFGQRVAGKVLVQPRHLPHVREVGGNRALPGYVSEALSGSQSAAEWEEVAARNVTVFRETASDDETWIRMALEEDEGKIAIADAEGTILLTEYAPPVDFFD</sequence>
<evidence type="ECO:0000259" key="1">
    <source>
        <dbReference type="PROSITE" id="PS50181"/>
    </source>
</evidence>
<evidence type="ECO:0000313" key="2">
    <source>
        <dbReference type="EMBL" id="OCH89152.1"/>
    </source>
</evidence>
<gene>
    <name evidence="2" type="ORF">OBBRIDRAFT_778851</name>
</gene>
<dbReference type="InterPro" id="IPR036047">
    <property type="entry name" value="F-box-like_dom_sf"/>
</dbReference>
<keyword evidence="3" id="KW-1185">Reference proteome</keyword>
<name>A0A8E2AYW0_9APHY</name>
<reference evidence="2 3" key="1">
    <citation type="submission" date="2016-07" db="EMBL/GenBank/DDBJ databases">
        <title>Draft genome of the white-rot fungus Obba rivulosa 3A-2.</title>
        <authorList>
            <consortium name="DOE Joint Genome Institute"/>
            <person name="Miettinen O."/>
            <person name="Riley R."/>
            <person name="Acob R."/>
            <person name="Barry K."/>
            <person name="Cullen D."/>
            <person name="De Vries R."/>
            <person name="Hainaut M."/>
            <person name="Hatakka A."/>
            <person name="Henrissat B."/>
            <person name="Hilden K."/>
            <person name="Kuo R."/>
            <person name="Labutti K."/>
            <person name="Lipzen A."/>
            <person name="Makela M.R."/>
            <person name="Sandor L."/>
            <person name="Spatafora J.W."/>
            <person name="Grigoriev I.V."/>
            <person name="Hibbett D.S."/>
        </authorList>
    </citation>
    <scope>NUCLEOTIDE SEQUENCE [LARGE SCALE GENOMIC DNA]</scope>
    <source>
        <strain evidence="2 3">3A-2</strain>
    </source>
</reference>
<dbReference type="Proteomes" id="UP000250043">
    <property type="component" value="Unassembled WGS sequence"/>
</dbReference>
<evidence type="ECO:0000313" key="3">
    <source>
        <dbReference type="Proteomes" id="UP000250043"/>
    </source>
</evidence>
<dbReference type="AlphaFoldDB" id="A0A8E2AYW0"/>
<dbReference type="EMBL" id="KV722433">
    <property type="protein sequence ID" value="OCH89152.1"/>
    <property type="molecule type" value="Genomic_DNA"/>
</dbReference>
<feature type="domain" description="F-box" evidence="1">
    <location>
        <begin position="1"/>
        <end position="45"/>
    </location>
</feature>
<accession>A0A8E2AYW0</accession>
<dbReference type="PROSITE" id="PS50181">
    <property type="entry name" value="FBOX"/>
    <property type="match status" value="1"/>
</dbReference>
<dbReference type="OrthoDB" id="3193353at2759"/>
<protein>
    <recommendedName>
        <fullName evidence="1">F-box domain-containing protein</fullName>
    </recommendedName>
</protein>
<dbReference type="Gene3D" id="1.20.1280.50">
    <property type="match status" value="1"/>
</dbReference>
<proteinExistence type="predicted"/>
<dbReference type="SMART" id="SM00256">
    <property type="entry name" value="FBOX"/>
    <property type="match status" value="1"/>
</dbReference>